<dbReference type="Gene3D" id="3.90.25.10">
    <property type="entry name" value="UDP-galactose 4-epimerase, domain 1"/>
    <property type="match status" value="1"/>
</dbReference>
<organism evidence="2 3">
    <name type="scientific">Brasilonema sennae CENA114</name>
    <dbReference type="NCBI Taxonomy" id="415709"/>
    <lineage>
        <taxon>Bacteria</taxon>
        <taxon>Bacillati</taxon>
        <taxon>Cyanobacteriota</taxon>
        <taxon>Cyanophyceae</taxon>
        <taxon>Nostocales</taxon>
        <taxon>Scytonemataceae</taxon>
        <taxon>Brasilonema</taxon>
        <taxon>Bromeliae group (in: Brasilonema)</taxon>
    </lineage>
</organism>
<dbReference type="SUPFAM" id="SSF51735">
    <property type="entry name" value="NAD(P)-binding Rossmann-fold domains"/>
    <property type="match status" value="1"/>
</dbReference>
<dbReference type="InterPro" id="IPR036291">
    <property type="entry name" value="NAD(P)-bd_dom_sf"/>
</dbReference>
<evidence type="ECO:0000259" key="1">
    <source>
        <dbReference type="Pfam" id="PF05368"/>
    </source>
</evidence>
<name>A0A856MHW1_9CYAN</name>
<reference evidence="2 3" key="1">
    <citation type="submission" date="2018-06" db="EMBL/GenBank/DDBJ databases">
        <title>Comparative genomics of Brasilonema spp. strains.</title>
        <authorList>
            <person name="Alvarenga D.O."/>
            <person name="Fiore M.F."/>
            <person name="Varani A.M."/>
        </authorList>
    </citation>
    <scope>NUCLEOTIDE SEQUENCE [LARGE SCALE GENOMIC DNA]</scope>
    <source>
        <strain evidence="2 3">CENA114</strain>
    </source>
</reference>
<dbReference type="EMBL" id="CP030118">
    <property type="protein sequence ID" value="QDL10955.1"/>
    <property type="molecule type" value="Genomic_DNA"/>
</dbReference>
<proteinExistence type="predicted"/>
<feature type="domain" description="NmrA-like" evidence="1">
    <location>
        <begin position="7"/>
        <end position="259"/>
    </location>
</feature>
<dbReference type="RefSeq" id="WP_169264517.1">
    <property type="nucleotide sequence ID" value="NZ_CAWOXK010000001.1"/>
</dbReference>
<dbReference type="PANTHER" id="PTHR43162:SF1">
    <property type="entry name" value="PRESTALK A DIFFERENTIATION PROTEIN A"/>
    <property type="match status" value="1"/>
</dbReference>
<dbReference type="InterPro" id="IPR008030">
    <property type="entry name" value="NmrA-like"/>
</dbReference>
<accession>A0A856MHW1</accession>
<gene>
    <name evidence="2" type="ORF">DP114_26330</name>
</gene>
<evidence type="ECO:0000313" key="2">
    <source>
        <dbReference type="EMBL" id="QDL10955.1"/>
    </source>
</evidence>
<sequence length="294" mass="32172">MNFNTDKIALVVGAAGHFAGLTVPALHKRGIRVRGFVRTTDQGEVALRNGASEIALGDLQDSQSVQTALRGTEAVFYIAPQFSRNEADIGVNFVKLCKEAGVHRIVFSSILHPTITSLQIHSAKGPVEAAIIESGLEFVILQLAMFYQDISLSWPSIIQSGIFAEPFSPTAKLARVDYRDVADVVAIALTEDRLTNGTFELCAEGYYNRQDVASIMSDCLGRQIKADTVTFEEWVELTKPKPDDIEPESEMYAYYGKYGSPGNSFVLRSILGREPRTIKQFVCDLIDGVATVAS</sequence>
<protein>
    <submittedName>
        <fullName evidence="2">NmrA/HSCARG family protein</fullName>
    </submittedName>
</protein>
<dbReference type="PANTHER" id="PTHR43162">
    <property type="match status" value="1"/>
</dbReference>
<keyword evidence="3" id="KW-1185">Reference proteome</keyword>
<dbReference type="AlphaFoldDB" id="A0A856MHW1"/>
<dbReference type="KEGG" id="bsen:DP114_26330"/>
<evidence type="ECO:0000313" key="3">
    <source>
        <dbReference type="Proteomes" id="UP000503129"/>
    </source>
</evidence>
<dbReference type="Proteomes" id="UP000503129">
    <property type="component" value="Chromosome"/>
</dbReference>
<dbReference type="Gene3D" id="3.40.50.720">
    <property type="entry name" value="NAD(P)-binding Rossmann-like Domain"/>
    <property type="match status" value="1"/>
</dbReference>
<dbReference type="Pfam" id="PF05368">
    <property type="entry name" value="NmrA"/>
    <property type="match status" value="1"/>
</dbReference>
<dbReference type="InterPro" id="IPR051604">
    <property type="entry name" value="Ergot_Alk_Oxidoreductase"/>
</dbReference>